<dbReference type="EMBL" id="AACS02000005">
    <property type="protein sequence ID" value="EAU82439.2"/>
    <property type="molecule type" value="Genomic_DNA"/>
</dbReference>
<dbReference type="HOGENOM" id="CLU_1547490_0_0_1"/>
<dbReference type="KEGG" id="cci:CC1G_08190"/>
<dbReference type="RefSeq" id="XP_001839323.2">
    <property type="nucleotide sequence ID" value="XM_001839271.2"/>
</dbReference>
<dbReference type="GeneID" id="6015933"/>
<dbReference type="InParanoid" id="A8P7B1"/>
<organism evidence="2 3">
    <name type="scientific">Coprinopsis cinerea (strain Okayama-7 / 130 / ATCC MYA-4618 / FGSC 9003)</name>
    <name type="common">Inky cap fungus</name>
    <name type="synonym">Hormographiella aspergillata</name>
    <dbReference type="NCBI Taxonomy" id="240176"/>
    <lineage>
        <taxon>Eukaryota</taxon>
        <taxon>Fungi</taxon>
        <taxon>Dikarya</taxon>
        <taxon>Basidiomycota</taxon>
        <taxon>Agaricomycotina</taxon>
        <taxon>Agaricomycetes</taxon>
        <taxon>Agaricomycetidae</taxon>
        <taxon>Agaricales</taxon>
        <taxon>Agaricineae</taxon>
        <taxon>Psathyrellaceae</taxon>
        <taxon>Coprinopsis</taxon>
    </lineage>
</organism>
<dbReference type="AlphaFoldDB" id="A8P7B1"/>
<sequence>MTFTDPNGVKHALKLTSSTPNPLRRTKVDMFEVNGEYIVAPVEGEARSIVSKRPSPHLHTIEEEDEVEAATSPSPQPPALRKASESKNSRSMRQSAHTLPESESDDEKQAMTALRKPLRRPTRLRAPGGYHHSDSENTDEEDTPKISRDTALKRQQFWGRITRDSPPRLCTSILPYQSDITAFVIEGD</sequence>
<evidence type="ECO:0000313" key="2">
    <source>
        <dbReference type="EMBL" id="EAU82439.2"/>
    </source>
</evidence>
<protein>
    <submittedName>
        <fullName evidence="2">Uncharacterized protein</fullName>
    </submittedName>
</protein>
<feature type="region of interest" description="Disordered" evidence="1">
    <location>
        <begin position="42"/>
        <end position="151"/>
    </location>
</feature>
<accession>A8P7B1</accession>
<keyword evidence="3" id="KW-1185">Reference proteome</keyword>
<feature type="region of interest" description="Disordered" evidence="1">
    <location>
        <begin position="1"/>
        <end position="23"/>
    </location>
</feature>
<evidence type="ECO:0000313" key="3">
    <source>
        <dbReference type="Proteomes" id="UP000001861"/>
    </source>
</evidence>
<dbReference type="Proteomes" id="UP000001861">
    <property type="component" value="Unassembled WGS sequence"/>
</dbReference>
<name>A8P7B1_COPC7</name>
<gene>
    <name evidence="2" type="ORF">CC1G_08190</name>
</gene>
<evidence type="ECO:0000256" key="1">
    <source>
        <dbReference type="SAM" id="MobiDB-lite"/>
    </source>
</evidence>
<comment type="caution">
    <text evidence="2">The sequence shown here is derived from an EMBL/GenBank/DDBJ whole genome shotgun (WGS) entry which is preliminary data.</text>
</comment>
<reference evidence="2 3" key="1">
    <citation type="journal article" date="2010" name="Proc. Natl. Acad. Sci. U.S.A.">
        <title>Insights into evolution of multicellular fungi from the assembled chromosomes of the mushroom Coprinopsis cinerea (Coprinus cinereus).</title>
        <authorList>
            <person name="Stajich J.E."/>
            <person name="Wilke S.K."/>
            <person name="Ahren D."/>
            <person name="Au C.H."/>
            <person name="Birren B.W."/>
            <person name="Borodovsky M."/>
            <person name="Burns C."/>
            <person name="Canback B."/>
            <person name="Casselton L.A."/>
            <person name="Cheng C.K."/>
            <person name="Deng J."/>
            <person name="Dietrich F.S."/>
            <person name="Fargo D.C."/>
            <person name="Farman M.L."/>
            <person name="Gathman A.C."/>
            <person name="Goldberg J."/>
            <person name="Guigo R."/>
            <person name="Hoegger P.J."/>
            <person name="Hooker J.B."/>
            <person name="Huggins A."/>
            <person name="James T.Y."/>
            <person name="Kamada T."/>
            <person name="Kilaru S."/>
            <person name="Kodira C."/>
            <person name="Kues U."/>
            <person name="Kupfer D."/>
            <person name="Kwan H.S."/>
            <person name="Lomsadze A."/>
            <person name="Li W."/>
            <person name="Lilly W.W."/>
            <person name="Ma L.J."/>
            <person name="Mackey A.J."/>
            <person name="Manning G."/>
            <person name="Martin F."/>
            <person name="Muraguchi H."/>
            <person name="Natvig D.O."/>
            <person name="Palmerini H."/>
            <person name="Ramesh M.A."/>
            <person name="Rehmeyer C.J."/>
            <person name="Roe B.A."/>
            <person name="Shenoy N."/>
            <person name="Stanke M."/>
            <person name="Ter-Hovhannisyan V."/>
            <person name="Tunlid A."/>
            <person name="Velagapudi R."/>
            <person name="Vision T.J."/>
            <person name="Zeng Q."/>
            <person name="Zolan M.E."/>
            <person name="Pukkila P.J."/>
        </authorList>
    </citation>
    <scope>NUCLEOTIDE SEQUENCE [LARGE SCALE GENOMIC DNA]</scope>
    <source>
        <strain evidence="3">Okayama-7 / 130 / ATCC MYA-4618 / FGSC 9003</strain>
    </source>
</reference>
<proteinExistence type="predicted"/>
<dbReference type="VEuPathDB" id="FungiDB:CC1G_08190"/>